<dbReference type="PROSITE" id="PS50043">
    <property type="entry name" value="HTH_LUXR_2"/>
    <property type="match status" value="1"/>
</dbReference>
<evidence type="ECO:0000256" key="4">
    <source>
        <dbReference type="ARBA" id="ARBA00023125"/>
    </source>
</evidence>
<dbReference type="GO" id="GO:0000160">
    <property type="term" value="P:phosphorelay signal transduction system"/>
    <property type="evidence" value="ECO:0007669"/>
    <property type="project" value="UniProtKB-KW"/>
</dbReference>
<evidence type="ECO:0000256" key="3">
    <source>
        <dbReference type="ARBA" id="ARBA00023015"/>
    </source>
</evidence>
<dbReference type="InterPro" id="IPR036388">
    <property type="entry name" value="WH-like_DNA-bd_sf"/>
</dbReference>
<dbReference type="SMART" id="SM00421">
    <property type="entry name" value="HTH_LUXR"/>
    <property type="match status" value="1"/>
</dbReference>
<dbReference type="CDD" id="cd06170">
    <property type="entry name" value="LuxR_C_like"/>
    <property type="match status" value="1"/>
</dbReference>
<dbReference type="PRINTS" id="PR00038">
    <property type="entry name" value="HTHLUXR"/>
</dbReference>
<dbReference type="PROSITE" id="PS50110">
    <property type="entry name" value="RESPONSE_REGULATORY"/>
    <property type="match status" value="1"/>
</dbReference>
<sequence>MSAIRILLVDDHPSVGEGTKTMIEQDPDMQVTVLHSAMEALEIVKTEAFDVMLFDLNMPVISGLELTKRLTASNPEHRILIYTGYEISPNFNLLIESGVSGFVSKTASREQLLTSIRCVLRGEAIVPVQLLRQLRRRDIRLPQEHGERALEEVSINERETEILQEVASGSSNRDIASKLLMSQRTVEYNLTRIFEKLGVRSRSEAIVEAKRLGILSASEFR</sequence>
<dbReference type="Gene3D" id="1.10.10.10">
    <property type="entry name" value="Winged helix-like DNA-binding domain superfamily/Winged helix DNA-binding domain"/>
    <property type="match status" value="1"/>
</dbReference>
<name>A0A6H2GSM6_9BACL</name>
<feature type="domain" description="HTH luxR-type" evidence="7">
    <location>
        <begin position="148"/>
        <end position="213"/>
    </location>
</feature>
<evidence type="ECO:0000256" key="5">
    <source>
        <dbReference type="ARBA" id="ARBA00023163"/>
    </source>
</evidence>
<dbReference type="Pfam" id="PF00196">
    <property type="entry name" value="GerE"/>
    <property type="match status" value="1"/>
</dbReference>
<dbReference type="PROSITE" id="PS00622">
    <property type="entry name" value="HTH_LUXR_1"/>
    <property type="match status" value="1"/>
</dbReference>
<keyword evidence="10" id="KW-1185">Reference proteome</keyword>
<dbReference type="Gene3D" id="3.40.50.2300">
    <property type="match status" value="1"/>
</dbReference>
<protein>
    <submittedName>
        <fullName evidence="9">Response regulator transcription factor</fullName>
    </submittedName>
</protein>
<organism evidence="9 10">
    <name type="scientific">Paenibacillus albicereus</name>
    <dbReference type="NCBI Taxonomy" id="2726185"/>
    <lineage>
        <taxon>Bacteria</taxon>
        <taxon>Bacillati</taxon>
        <taxon>Bacillota</taxon>
        <taxon>Bacilli</taxon>
        <taxon>Bacillales</taxon>
        <taxon>Paenibacillaceae</taxon>
        <taxon>Paenibacillus</taxon>
    </lineage>
</organism>
<dbReference type="EMBL" id="CP051428">
    <property type="protein sequence ID" value="QJC50431.1"/>
    <property type="molecule type" value="Genomic_DNA"/>
</dbReference>
<dbReference type="CDD" id="cd17535">
    <property type="entry name" value="REC_NarL-like"/>
    <property type="match status" value="1"/>
</dbReference>
<evidence type="ECO:0000313" key="9">
    <source>
        <dbReference type="EMBL" id="QJC50431.1"/>
    </source>
</evidence>
<reference evidence="9 10" key="1">
    <citation type="submission" date="2020-04" db="EMBL/GenBank/DDBJ databases">
        <title>Novel Paenibacillus strain UniB2 isolated from commercial digestive syrup.</title>
        <authorList>
            <person name="Thorat V."/>
            <person name="Kirdat K."/>
            <person name="Tiwarekar B."/>
            <person name="Yadav A."/>
        </authorList>
    </citation>
    <scope>NUCLEOTIDE SEQUENCE [LARGE SCALE GENOMIC DNA]</scope>
    <source>
        <strain evidence="9 10">UniB2</strain>
    </source>
</reference>
<accession>A0A6H2GSM6</accession>
<dbReference type="SUPFAM" id="SSF52172">
    <property type="entry name" value="CheY-like"/>
    <property type="match status" value="1"/>
</dbReference>
<evidence type="ECO:0000313" key="10">
    <source>
        <dbReference type="Proteomes" id="UP000502136"/>
    </source>
</evidence>
<keyword evidence="4" id="KW-0238">DNA-binding</keyword>
<dbReference type="InterPro" id="IPR039420">
    <property type="entry name" value="WalR-like"/>
</dbReference>
<dbReference type="GO" id="GO:0003677">
    <property type="term" value="F:DNA binding"/>
    <property type="evidence" value="ECO:0007669"/>
    <property type="project" value="UniProtKB-KW"/>
</dbReference>
<keyword evidence="1 6" id="KW-0597">Phosphoprotein</keyword>
<feature type="domain" description="Response regulatory" evidence="8">
    <location>
        <begin position="5"/>
        <end position="120"/>
    </location>
</feature>
<proteinExistence type="predicted"/>
<dbReference type="PANTHER" id="PTHR43214">
    <property type="entry name" value="TWO-COMPONENT RESPONSE REGULATOR"/>
    <property type="match status" value="1"/>
</dbReference>
<dbReference type="Pfam" id="PF00072">
    <property type="entry name" value="Response_reg"/>
    <property type="match status" value="1"/>
</dbReference>
<feature type="modified residue" description="4-aspartylphosphate" evidence="6">
    <location>
        <position position="55"/>
    </location>
</feature>
<dbReference type="InterPro" id="IPR011006">
    <property type="entry name" value="CheY-like_superfamily"/>
</dbReference>
<evidence type="ECO:0000256" key="6">
    <source>
        <dbReference type="PROSITE-ProRule" id="PRU00169"/>
    </source>
</evidence>
<dbReference type="PANTHER" id="PTHR43214:SF1">
    <property type="entry name" value="TRANSCRIPTIONAL REGULATORY PROTEIN COMA"/>
    <property type="match status" value="1"/>
</dbReference>
<evidence type="ECO:0000256" key="1">
    <source>
        <dbReference type="ARBA" id="ARBA00022553"/>
    </source>
</evidence>
<dbReference type="SMART" id="SM00448">
    <property type="entry name" value="REC"/>
    <property type="match status" value="1"/>
</dbReference>
<evidence type="ECO:0000259" key="8">
    <source>
        <dbReference type="PROSITE" id="PS50110"/>
    </source>
</evidence>
<keyword evidence="2" id="KW-0902">Two-component regulatory system</keyword>
<dbReference type="InterPro" id="IPR001789">
    <property type="entry name" value="Sig_transdc_resp-reg_receiver"/>
</dbReference>
<dbReference type="InterPro" id="IPR058245">
    <property type="entry name" value="NreC/VraR/RcsB-like_REC"/>
</dbReference>
<dbReference type="Proteomes" id="UP000502136">
    <property type="component" value="Chromosome"/>
</dbReference>
<dbReference type="GO" id="GO:0006355">
    <property type="term" value="P:regulation of DNA-templated transcription"/>
    <property type="evidence" value="ECO:0007669"/>
    <property type="project" value="InterPro"/>
</dbReference>
<dbReference type="KEGG" id="palr:HGI30_01695"/>
<gene>
    <name evidence="9" type="ORF">HGI30_01695</name>
</gene>
<keyword evidence="3" id="KW-0805">Transcription regulation</keyword>
<evidence type="ECO:0000256" key="2">
    <source>
        <dbReference type="ARBA" id="ARBA00023012"/>
    </source>
</evidence>
<dbReference type="InterPro" id="IPR000792">
    <property type="entry name" value="Tscrpt_reg_LuxR_C"/>
</dbReference>
<evidence type="ECO:0000259" key="7">
    <source>
        <dbReference type="PROSITE" id="PS50043"/>
    </source>
</evidence>
<keyword evidence="5" id="KW-0804">Transcription</keyword>
<dbReference type="AlphaFoldDB" id="A0A6H2GSM6"/>